<dbReference type="PANTHER" id="PTHR31303">
    <property type="entry name" value="CTP-DEPENDENT DIACYLGLYCEROL KINASE 1"/>
    <property type="match status" value="1"/>
</dbReference>
<dbReference type="GO" id="GO:0004143">
    <property type="term" value="F:ATP-dependent diacylglycerol kinase activity"/>
    <property type="evidence" value="ECO:0007669"/>
    <property type="project" value="InterPro"/>
</dbReference>
<feature type="transmembrane region" description="Helical" evidence="1">
    <location>
        <begin position="187"/>
        <end position="207"/>
    </location>
</feature>
<dbReference type="Proteomes" id="UP001344447">
    <property type="component" value="Unassembled WGS sequence"/>
</dbReference>
<evidence type="ECO:0000313" key="3">
    <source>
        <dbReference type="Proteomes" id="UP001344447"/>
    </source>
</evidence>
<reference evidence="2 3" key="1">
    <citation type="submission" date="2023-11" db="EMBL/GenBank/DDBJ databases">
        <title>Dfirmibasis_genome.</title>
        <authorList>
            <person name="Edelbroek B."/>
            <person name="Kjellin J."/>
            <person name="Jerlstrom-Hultqvist J."/>
            <person name="Soderbom F."/>
        </authorList>
    </citation>
    <scope>NUCLEOTIDE SEQUENCE [LARGE SCALE GENOMIC DNA]</scope>
    <source>
        <strain evidence="2 3">TNS-C-14</strain>
    </source>
</reference>
<organism evidence="2 3">
    <name type="scientific">Dictyostelium firmibasis</name>
    <dbReference type="NCBI Taxonomy" id="79012"/>
    <lineage>
        <taxon>Eukaryota</taxon>
        <taxon>Amoebozoa</taxon>
        <taxon>Evosea</taxon>
        <taxon>Eumycetozoa</taxon>
        <taxon>Dictyostelia</taxon>
        <taxon>Dictyosteliales</taxon>
        <taxon>Dictyosteliaceae</taxon>
        <taxon>Dictyostelium</taxon>
    </lineage>
</organism>
<name>A0AAN7YKS5_9MYCE</name>
<proteinExistence type="predicted"/>
<keyword evidence="1" id="KW-1133">Transmembrane helix</keyword>
<feature type="transmembrane region" description="Helical" evidence="1">
    <location>
        <begin position="38"/>
        <end position="55"/>
    </location>
</feature>
<evidence type="ECO:0008006" key="4">
    <source>
        <dbReference type="Google" id="ProtNLM"/>
    </source>
</evidence>
<comment type="caution">
    <text evidence="2">The sequence shown here is derived from an EMBL/GenBank/DDBJ whole genome shotgun (WGS) entry which is preliminary data.</text>
</comment>
<feature type="transmembrane region" description="Helical" evidence="1">
    <location>
        <begin position="6"/>
        <end position="26"/>
    </location>
</feature>
<dbReference type="PANTHER" id="PTHR31303:SF1">
    <property type="entry name" value="CTP-DEPENDENT DIACYLGLYCEROL KINASE 1"/>
    <property type="match status" value="1"/>
</dbReference>
<feature type="transmembrane region" description="Helical" evidence="1">
    <location>
        <begin position="61"/>
        <end position="82"/>
    </location>
</feature>
<protein>
    <recommendedName>
        <fullName evidence="4">Dolichol kinase</fullName>
    </recommendedName>
</protein>
<keyword evidence="1" id="KW-0472">Membrane</keyword>
<feature type="transmembrane region" description="Helical" evidence="1">
    <location>
        <begin position="161"/>
        <end position="181"/>
    </location>
</feature>
<evidence type="ECO:0000313" key="2">
    <source>
        <dbReference type="EMBL" id="KAK5574909.1"/>
    </source>
</evidence>
<dbReference type="EMBL" id="JAVFKY010000006">
    <property type="protein sequence ID" value="KAK5574909.1"/>
    <property type="molecule type" value="Genomic_DNA"/>
</dbReference>
<dbReference type="InterPro" id="IPR037997">
    <property type="entry name" value="Dgk1-like"/>
</dbReference>
<sequence length="233" mass="26159">MNELVAPFLSLSMICLMWLNFCQFLKKHQVISSEVSRKCIHIGTGVIFLLVWRIFPQFNWWSRIVVALVPLIISFQYTLIGLGLINDLKTVNSMSRSGSPRELLLGPLSYGVIISSLPIFYWFSPISVITIGVLCLGDGFAAIFGSKYGVKRIPYNREKTLIGSLAFFVCSFIGTFILLLLLQDRLLYPPIILVPSLFLVCLISTIVESLPLRDWDNITVSLCSVVTLTLLGY</sequence>
<feature type="transmembrane region" description="Helical" evidence="1">
    <location>
        <begin position="103"/>
        <end position="123"/>
    </location>
</feature>
<feature type="transmembrane region" description="Helical" evidence="1">
    <location>
        <begin position="129"/>
        <end position="149"/>
    </location>
</feature>
<evidence type="ECO:0000256" key="1">
    <source>
        <dbReference type="SAM" id="Phobius"/>
    </source>
</evidence>
<keyword evidence="3" id="KW-1185">Reference proteome</keyword>
<gene>
    <name evidence="2" type="ORF">RB653_010163</name>
</gene>
<keyword evidence="1" id="KW-0812">Transmembrane</keyword>
<dbReference type="AlphaFoldDB" id="A0AAN7YKS5"/>
<accession>A0AAN7YKS5</accession>